<keyword evidence="3" id="KW-0813">Transport</keyword>
<dbReference type="EnsemblMetazoa" id="AMIN009919-RA">
    <property type="protein sequence ID" value="AMIN009919-PA"/>
    <property type="gene ID" value="AMIN009919"/>
</dbReference>
<comment type="similarity">
    <text evidence="2">Belongs to the PBP/GOBP family.</text>
</comment>
<accession>A0A182WHR5</accession>
<sequence length="178" mass="20160">MGMTKCCMVIFVLVGCTTSFISADPDCENLKDRRDEMDQCCQVEKIISLKDADDCSSAADEASEPHEKMMCTVQCKLQSLGVVNGEDIVQEKMLEYVERLEDGWKDTAKDIVTKCVEFIASMKTKMQEHSHNMKCSPMSGFFLMCLMKNTFEQCPADKWQNTSFCNKIKNGECAPKRD</sequence>
<keyword evidence="11" id="KW-1185">Reference proteome</keyword>
<reference evidence="10" key="2">
    <citation type="submission" date="2020-05" db="UniProtKB">
        <authorList>
            <consortium name="EnsemblMetazoa"/>
        </authorList>
    </citation>
    <scope>IDENTIFICATION</scope>
    <source>
        <strain evidence="10">MINIMUS1</strain>
    </source>
</reference>
<feature type="signal peptide" evidence="8">
    <location>
        <begin position="1"/>
        <end position="23"/>
    </location>
</feature>
<proteinExistence type="inferred from homology"/>
<dbReference type="PANTHER" id="PTHR21066:SF3">
    <property type="entry name" value="IP02236P"/>
    <property type="match status" value="1"/>
</dbReference>
<keyword evidence="6" id="KW-0552">Olfaction</keyword>
<keyword evidence="5" id="KW-0716">Sensory transduction</keyword>
<evidence type="ECO:0000256" key="4">
    <source>
        <dbReference type="ARBA" id="ARBA00022525"/>
    </source>
</evidence>
<dbReference type="Proteomes" id="UP000075920">
    <property type="component" value="Unassembled WGS sequence"/>
</dbReference>
<evidence type="ECO:0000256" key="5">
    <source>
        <dbReference type="ARBA" id="ARBA00022606"/>
    </source>
</evidence>
<dbReference type="GO" id="GO:0007608">
    <property type="term" value="P:sensory perception of smell"/>
    <property type="evidence" value="ECO:0007669"/>
    <property type="project" value="UniProtKB-KW"/>
</dbReference>
<feature type="chain" id="PRO_5008141384" description="OBP47-like domain-containing protein" evidence="8">
    <location>
        <begin position="24"/>
        <end position="178"/>
    </location>
</feature>
<dbReference type="AlphaFoldDB" id="A0A182WHR5"/>
<dbReference type="Pfam" id="PF22651">
    <property type="entry name" value="OBP47_like"/>
    <property type="match status" value="1"/>
</dbReference>
<dbReference type="InterPro" id="IPR036728">
    <property type="entry name" value="PBP_GOBP_sf"/>
</dbReference>
<evidence type="ECO:0000256" key="1">
    <source>
        <dbReference type="ARBA" id="ARBA00004613"/>
    </source>
</evidence>
<evidence type="ECO:0000313" key="10">
    <source>
        <dbReference type="EnsemblMetazoa" id="AMIN009919-PA"/>
    </source>
</evidence>
<evidence type="ECO:0000256" key="3">
    <source>
        <dbReference type="ARBA" id="ARBA00022448"/>
    </source>
</evidence>
<comment type="subcellular location">
    <subcellularLocation>
        <location evidence="1">Secreted</location>
    </subcellularLocation>
</comment>
<dbReference type="VEuPathDB" id="VectorBase:AMIN009919"/>
<evidence type="ECO:0000256" key="2">
    <source>
        <dbReference type="ARBA" id="ARBA00008098"/>
    </source>
</evidence>
<evidence type="ECO:0000313" key="11">
    <source>
        <dbReference type="Proteomes" id="UP000075920"/>
    </source>
</evidence>
<dbReference type="PROSITE" id="PS51257">
    <property type="entry name" value="PROKAR_LIPOPROTEIN"/>
    <property type="match status" value="1"/>
</dbReference>
<evidence type="ECO:0000256" key="6">
    <source>
        <dbReference type="ARBA" id="ARBA00022725"/>
    </source>
</evidence>
<dbReference type="InterPro" id="IPR052295">
    <property type="entry name" value="Odorant-binding_protein"/>
</dbReference>
<dbReference type="PANTHER" id="PTHR21066">
    <property type="entry name" value="ODORANT-BINDING PROTEIN 59A-RELATED"/>
    <property type="match status" value="1"/>
</dbReference>
<evidence type="ECO:0000256" key="7">
    <source>
        <dbReference type="ARBA" id="ARBA00023157"/>
    </source>
</evidence>
<protein>
    <recommendedName>
        <fullName evidence="9">OBP47-like domain-containing protein</fullName>
    </recommendedName>
</protein>
<dbReference type="GO" id="GO:0005549">
    <property type="term" value="F:odorant binding"/>
    <property type="evidence" value="ECO:0007669"/>
    <property type="project" value="InterPro"/>
</dbReference>
<feature type="domain" description="OBP47-like" evidence="9">
    <location>
        <begin position="74"/>
        <end position="170"/>
    </location>
</feature>
<evidence type="ECO:0000256" key="8">
    <source>
        <dbReference type="SAM" id="SignalP"/>
    </source>
</evidence>
<dbReference type="Gene3D" id="1.10.238.270">
    <property type="match status" value="1"/>
</dbReference>
<name>A0A182WHR5_9DIPT</name>
<organism evidence="10 11">
    <name type="scientific">Anopheles minimus</name>
    <dbReference type="NCBI Taxonomy" id="112268"/>
    <lineage>
        <taxon>Eukaryota</taxon>
        <taxon>Metazoa</taxon>
        <taxon>Ecdysozoa</taxon>
        <taxon>Arthropoda</taxon>
        <taxon>Hexapoda</taxon>
        <taxon>Insecta</taxon>
        <taxon>Pterygota</taxon>
        <taxon>Neoptera</taxon>
        <taxon>Endopterygota</taxon>
        <taxon>Diptera</taxon>
        <taxon>Nematocera</taxon>
        <taxon>Culicoidea</taxon>
        <taxon>Culicidae</taxon>
        <taxon>Anophelinae</taxon>
        <taxon>Anopheles</taxon>
    </lineage>
</organism>
<dbReference type="GO" id="GO:0005576">
    <property type="term" value="C:extracellular region"/>
    <property type="evidence" value="ECO:0007669"/>
    <property type="project" value="UniProtKB-SubCell"/>
</dbReference>
<keyword evidence="4" id="KW-0964">Secreted</keyword>
<keyword evidence="8" id="KW-0732">Signal</keyword>
<dbReference type="InterPro" id="IPR054577">
    <property type="entry name" value="OBP47-like_dom"/>
</dbReference>
<evidence type="ECO:0000259" key="9">
    <source>
        <dbReference type="Pfam" id="PF22651"/>
    </source>
</evidence>
<keyword evidence="7" id="KW-1015">Disulfide bond</keyword>
<reference evidence="11" key="1">
    <citation type="submission" date="2013-03" db="EMBL/GenBank/DDBJ databases">
        <title>The Genome Sequence of Anopheles minimus MINIMUS1.</title>
        <authorList>
            <consortium name="The Broad Institute Genomics Platform"/>
            <person name="Neafsey D.E."/>
            <person name="Walton C."/>
            <person name="Walker B."/>
            <person name="Young S.K."/>
            <person name="Zeng Q."/>
            <person name="Gargeya S."/>
            <person name="Fitzgerald M."/>
            <person name="Haas B."/>
            <person name="Abouelleil A."/>
            <person name="Allen A.W."/>
            <person name="Alvarado L."/>
            <person name="Arachchi H.M."/>
            <person name="Berlin A.M."/>
            <person name="Chapman S.B."/>
            <person name="Gainer-Dewar J."/>
            <person name="Goldberg J."/>
            <person name="Griggs A."/>
            <person name="Gujja S."/>
            <person name="Hansen M."/>
            <person name="Howarth C."/>
            <person name="Imamovic A."/>
            <person name="Ireland A."/>
            <person name="Larimer J."/>
            <person name="McCowan C."/>
            <person name="Murphy C."/>
            <person name="Pearson M."/>
            <person name="Poon T.W."/>
            <person name="Priest M."/>
            <person name="Roberts A."/>
            <person name="Saif S."/>
            <person name="Shea T."/>
            <person name="Sisk P."/>
            <person name="Sykes S."/>
            <person name="Wortman J."/>
            <person name="Nusbaum C."/>
            <person name="Birren B."/>
        </authorList>
    </citation>
    <scope>NUCLEOTIDE SEQUENCE [LARGE SCALE GENOMIC DNA]</scope>
    <source>
        <strain evidence="11">MINIMUS1</strain>
    </source>
</reference>
<dbReference type="SUPFAM" id="SSF47565">
    <property type="entry name" value="Insect pheromone/odorant-binding proteins"/>
    <property type="match status" value="1"/>
</dbReference>